<evidence type="ECO:0000256" key="3">
    <source>
        <dbReference type="ARBA" id="ARBA00022554"/>
    </source>
</evidence>
<organism evidence="13">
    <name type="scientific">Asparagus officinalis</name>
    <name type="common">Garden asparagus</name>
    <dbReference type="NCBI Taxonomy" id="4686"/>
    <lineage>
        <taxon>Eukaryota</taxon>
        <taxon>Viridiplantae</taxon>
        <taxon>Streptophyta</taxon>
        <taxon>Embryophyta</taxon>
        <taxon>Tracheophyta</taxon>
        <taxon>Spermatophyta</taxon>
        <taxon>Magnoliopsida</taxon>
        <taxon>Liliopsida</taxon>
        <taxon>Asparagales</taxon>
        <taxon>Asparagaceae</taxon>
        <taxon>Asparagoideae</taxon>
        <taxon>Asparagus</taxon>
    </lineage>
</organism>
<evidence type="ECO:0000256" key="9">
    <source>
        <dbReference type="SAM" id="Phobius"/>
    </source>
</evidence>
<dbReference type="Pfam" id="PF00251">
    <property type="entry name" value="Glyco_hydro_32N"/>
    <property type="match status" value="1"/>
</dbReference>
<dbReference type="GO" id="GO:0004564">
    <property type="term" value="F:beta-fructofuranosidase activity"/>
    <property type="evidence" value="ECO:0007669"/>
    <property type="project" value="InterPro"/>
</dbReference>
<name>O04372_ASPOF</name>
<dbReference type="PROSITE" id="PS00609">
    <property type="entry name" value="GLYCOSYL_HYDROL_F32"/>
    <property type="match status" value="1"/>
</dbReference>
<keyword evidence="5" id="KW-0325">Glycoprotein</keyword>
<dbReference type="Pfam" id="PF08244">
    <property type="entry name" value="Glyco_hydro_32C"/>
    <property type="match status" value="1"/>
</dbReference>
<dbReference type="GO" id="GO:0005975">
    <property type="term" value="P:carbohydrate metabolic process"/>
    <property type="evidence" value="ECO:0007669"/>
    <property type="project" value="InterPro"/>
</dbReference>
<evidence type="ECO:0000259" key="10">
    <source>
        <dbReference type="Pfam" id="PF00251"/>
    </source>
</evidence>
<proteinExistence type="evidence at transcript level"/>
<comment type="similarity">
    <text evidence="2 7">Belongs to the glycosyl hydrolase 32 family.</text>
</comment>
<evidence type="ECO:0000256" key="8">
    <source>
        <dbReference type="SAM" id="MobiDB-lite"/>
    </source>
</evidence>
<reference evidence="13" key="1">
    <citation type="journal article" date="1997" name="Plant Physiol.">
        <title>Nucleotide Sequence of Asparagus Acid Invertase cDNA (Accession No. AF002656) (PGR97-105).</title>
        <authorList>
            <person name="Dwyer P.J."/>
            <person name="Farnden K.J.F."/>
            <person name="Sinclair B.K."/>
            <person name="Hurst P.L."/>
        </authorList>
    </citation>
    <scope>NUCLEOTIDE SEQUENCE</scope>
</reference>
<feature type="domain" description="Glycosyl hydrolase family 32 N-terminal" evidence="10">
    <location>
        <begin position="122"/>
        <end position="447"/>
    </location>
</feature>
<accession>O04372</accession>
<keyword evidence="3" id="KW-0926">Vacuole</keyword>
<sequence>MASSRDVESPPTSYAPLPSDDEQRPGSAPPRSRLRLIAIAMPPILLLALAAALFLSGSGAVTDLVAGPSPDTMPEIVRTDRGVEEGVSSKSSGAGPGLLTSVSHGQYPWTNKMLSWQRTGFHFQPEKNWMNDPNGPLYYKGWYHFFYQYNPNAAVWGDIAWGHAVSKDLLSWRHLPLAMVPDRWYDINGVWTGSATILPDGRIIMLYTGATNESVQVQNLAVPADLSDPLLLEWTKVDDANPILVPPPGVGATDFRDPTTAWFEPSDSTWRIAIGTKDADHSGVALVYSTKDFLNYTLLPGTLHTVKHVGMWECIDFYPIATSGAGANRGLDPSVRPSKLVKHVLKESSDDDRQDWYAIGTYDPDTNKWTPDDESLDVGIGLRYDLGKFYASKTFYDQEKKRRVLWGWIGESDSESADILKGWASLQGIPRTVLYDLRTGSNLITWPIEEVESLRSNLHDFSGITIDKGSTFHLDVHGAAQLDIEAEFKINEESLSAEAENGTGVMYNCSGGGGAAERGLLGPFGLLVLANSDLTEQTAAYFYVSRGVDGELQTHFCQDEMRSSKANDIVKSVVGGTVPVLKGETLSLRILVDHSIVESFAQGGRASATSRVYPTEAIYSSAKVFLFNNATGASITAQSLKIWHMNSTLSRPFDFNDGAQAQ</sequence>
<dbReference type="CAZy" id="GH32">
    <property type="family name" value="Glycoside Hydrolase Family 32"/>
</dbReference>
<dbReference type="SMART" id="SM00640">
    <property type="entry name" value="Glyco_32"/>
    <property type="match status" value="1"/>
</dbReference>
<evidence type="ECO:0000256" key="7">
    <source>
        <dbReference type="RuleBase" id="RU362110"/>
    </source>
</evidence>
<evidence type="ECO:0000313" key="13">
    <source>
        <dbReference type="EMBL" id="AAB71136.1"/>
    </source>
</evidence>
<dbReference type="CDD" id="cd18624">
    <property type="entry name" value="GH32_Fruct1-like"/>
    <property type="match status" value="1"/>
</dbReference>
<feature type="domain" description="Beta-fructofuranosidase N-terminal" evidence="12">
    <location>
        <begin position="13"/>
        <end position="114"/>
    </location>
</feature>
<dbReference type="Gene3D" id="2.115.10.20">
    <property type="entry name" value="Glycosyl hydrolase domain, family 43"/>
    <property type="match status" value="1"/>
</dbReference>
<dbReference type="InterPro" id="IPR013189">
    <property type="entry name" value="Glyco_hydro_32_C"/>
</dbReference>
<feature type="transmembrane region" description="Helical" evidence="9">
    <location>
        <begin position="34"/>
        <end position="55"/>
    </location>
</feature>
<evidence type="ECO:0000256" key="4">
    <source>
        <dbReference type="ARBA" id="ARBA00022801"/>
    </source>
</evidence>
<dbReference type="InterPro" id="IPR001362">
    <property type="entry name" value="Glyco_hydro_32"/>
</dbReference>
<dbReference type="SUPFAM" id="SSF49899">
    <property type="entry name" value="Concanavalin A-like lectins/glucanases"/>
    <property type="match status" value="1"/>
</dbReference>
<dbReference type="FunFam" id="2.60.120.560:FF:000002">
    <property type="entry name" value="Beta-fructofuranosidase, insoluble isoenzyme CWINV1"/>
    <property type="match status" value="1"/>
</dbReference>
<dbReference type="PANTHER" id="PTHR31953">
    <property type="entry name" value="BETA-FRUCTOFURANOSIDASE, INSOLUBLE ISOENZYME CWINV1-RELATED"/>
    <property type="match status" value="1"/>
</dbReference>
<dbReference type="InterPro" id="IPR013148">
    <property type="entry name" value="Glyco_hydro_32_N"/>
</dbReference>
<evidence type="ECO:0000256" key="5">
    <source>
        <dbReference type="ARBA" id="ARBA00023180"/>
    </source>
</evidence>
<dbReference type="InterPro" id="IPR023296">
    <property type="entry name" value="Glyco_hydro_beta-prop_sf"/>
</dbReference>
<comment type="subcellular location">
    <subcellularLocation>
        <location evidence="1">Vacuole</location>
    </subcellularLocation>
</comment>
<dbReference type="AlphaFoldDB" id="O04372"/>
<keyword evidence="9" id="KW-0812">Transmembrane</keyword>
<feature type="region of interest" description="Disordered" evidence="8">
    <location>
        <begin position="1"/>
        <end position="30"/>
    </location>
</feature>
<protein>
    <submittedName>
        <fullName evidence="13">Acid invertase</fullName>
    </submittedName>
</protein>
<keyword evidence="9" id="KW-1133">Transmembrane helix</keyword>
<dbReference type="Pfam" id="PF11837">
    <property type="entry name" value="INV_N"/>
    <property type="match status" value="1"/>
</dbReference>
<keyword evidence="6 7" id="KW-0326">Glycosidase</keyword>
<keyword evidence="9" id="KW-0472">Membrane</keyword>
<dbReference type="SUPFAM" id="SSF75005">
    <property type="entry name" value="Arabinanase/levansucrase/invertase"/>
    <property type="match status" value="1"/>
</dbReference>
<dbReference type="InterPro" id="IPR050551">
    <property type="entry name" value="Fructan_Metab_Enzymes"/>
</dbReference>
<keyword evidence="4 7" id="KW-0378">Hydrolase</keyword>
<dbReference type="FunFam" id="2.115.10.20:FF:000001">
    <property type="entry name" value="Beta-fructofuranosidase, insoluble isoenzyme CWINV1"/>
    <property type="match status" value="1"/>
</dbReference>
<dbReference type="InterPro" id="IPR021792">
    <property type="entry name" value="Beta-fructofuranosidase_N"/>
</dbReference>
<dbReference type="EMBL" id="AF002656">
    <property type="protein sequence ID" value="AAB71136.1"/>
    <property type="molecule type" value="mRNA"/>
</dbReference>
<dbReference type="InterPro" id="IPR013320">
    <property type="entry name" value="ConA-like_dom_sf"/>
</dbReference>
<evidence type="ECO:0000256" key="6">
    <source>
        <dbReference type="ARBA" id="ARBA00023295"/>
    </source>
</evidence>
<feature type="domain" description="Glycosyl hydrolase family 32 C-terminal" evidence="11">
    <location>
        <begin position="450"/>
        <end position="644"/>
    </location>
</feature>
<dbReference type="InterPro" id="IPR018053">
    <property type="entry name" value="Glyco_hydro_32_AS"/>
</dbReference>
<evidence type="ECO:0000259" key="12">
    <source>
        <dbReference type="Pfam" id="PF11837"/>
    </source>
</evidence>
<evidence type="ECO:0000259" key="11">
    <source>
        <dbReference type="Pfam" id="PF08244"/>
    </source>
</evidence>
<dbReference type="GO" id="GO:0005773">
    <property type="term" value="C:vacuole"/>
    <property type="evidence" value="ECO:0007669"/>
    <property type="project" value="UniProtKB-SubCell"/>
</dbReference>
<evidence type="ECO:0000256" key="1">
    <source>
        <dbReference type="ARBA" id="ARBA00004116"/>
    </source>
</evidence>
<evidence type="ECO:0000256" key="2">
    <source>
        <dbReference type="ARBA" id="ARBA00009902"/>
    </source>
</evidence>
<dbReference type="Gene3D" id="2.60.120.560">
    <property type="entry name" value="Exo-inulinase, domain 1"/>
    <property type="match status" value="1"/>
</dbReference>